<dbReference type="Pfam" id="PF01641">
    <property type="entry name" value="SelR"/>
    <property type="match status" value="1"/>
</dbReference>
<dbReference type="EC" id="1.8.4.12" evidence="6"/>
<reference evidence="8 9" key="1">
    <citation type="journal article" date="2014" name="Nat. Commun.">
        <title>Klebsormidium flaccidum genome reveals primary factors for plant terrestrial adaptation.</title>
        <authorList>
            <person name="Hori K."/>
            <person name="Maruyama F."/>
            <person name="Fujisawa T."/>
            <person name="Togashi T."/>
            <person name="Yamamoto N."/>
            <person name="Seo M."/>
            <person name="Sato S."/>
            <person name="Yamada T."/>
            <person name="Mori H."/>
            <person name="Tajima N."/>
            <person name="Moriyama T."/>
            <person name="Ikeuchi M."/>
            <person name="Watanabe M."/>
            <person name="Wada H."/>
            <person name="Kobayashi K."/>
            <person name="Saito M."/>
            <person name="Masuda T."/>
            <person name="Sasaki-Sekimoto Y."/>
            <person name="Mashiguchi K."/>
            <person name="Awai K."/>
            <person name="Shimojima M."/>
            <person name="Masuda S."/>
            <person name="Iwai M."/>
            <person name="Nobusawa T."/>
            <person name="Narise T."/>
            <person name="Kondo S."/>
            <person name="Saito H."/>
            <person name="Sato R."/>
            <person name="Murakawa M."/>
            <person name="Ihara Y."/>
            <person name="Oshima-Yamada Y."/>
            <person name="Ohtaka K."/>
            <person name="Satoh M."/>
            <person name="Sonobe K."/>
            <person name="Ishii M."/>
            <person name="Ohtani R."/>
            <person name="Kanamori-Sato M."/>
            <person name="Honoki R."/>
            <person name="Miyazaki D."/>
            <person name="Mochizuki H."/>
            <person name="Umetsu J."/>
            <person name="Higashi K."/>
            <person name="Shibata D."/>
            <person name="Kamiya Y."/>
            <person name="Sato N."/>
            <person name="Nakamura Y."/>
            <person name="Tabata S."/>
            <person name="Ida S."/>
            <person name="Kurokawa K."/>
            <person name="Ohta H."/>
        </authorList>
    </citation>
    <scope>NUCLEOTIDE SEQUENCE [LARGE SCALE GENOMIC DNA]</scope>
    <source>
        <strain evidence="8 9">NIES-2285</strain>
    </source>
</reference>
<dbReference type="Proteomes" id="UP000054558">
    <property type="component" value="Unassembled WGS sequence"/>
</dbReference>
<dbReference type="EMBL" id="DF237781">
    <property type="protein sequence ID" value="GAQ91677.1"/>
    <property type="molecule type" value="Genomic_DNA"/>
</dbReference>
<gene>
    <name evidence="8" type="ORF">KFL_008320060</name>
</gene>
<dbReference type="InterPro" id="IPR002579">
    <property type="entry name" value="Met_Sox_Rdtase_MsrB_dom"/>
</dbReference>
<dbReference type="NCBIfam" id="TIGR00357">
    <property type="entry name" value="peptide-methionine (R)-S-oxide reductase MsrB"/>
    <property type="match status" value="1"/>
</dbReference>
<keyword evidence="4 6" id="KW-0560">Oxidoreductase</keyword>
<comment type="cofactor">
    <cofactor evidence="6">
        <name>Zn(2+)</name>
        <dbReference type="ChEBI" id="CHEBI:29105"/>
    </cofactor>
    <text evidence="6">Binds 1 zinc ion per subunit.</text>
</comment>
<dbReference type="FunFam" id="2.170.150.20:FF:000001">
    <property type="entry name" value="Peptide methionine sulfoxide reductase MsrB"/>
    <property type="match status" value="1"/>
</dbReference>
<evidence type="ECO:0000256" key="2">
    <source>
        <dbReference type="ARBA" id="ARBA00022723"/>
    </source>
</evidence>
<sequence length="226" mass="24876">MARSILSQHTVFPNSLAHLETSAATQSRKAGAVLGERSQGFFLSARRLLSFRDLGHKRLHLERMGNACGASGTRAQSGNADVSANPRAAEFAKVSEAEWQKRLTKEEFYVARKKGTERAFTGRYWNNKEAGVYSCICCDTPLYSSETKFDSGTGWPSFYDKIGNNVDEHSDWSIPFMPRTEVTCAVCGAHLGHVFNDGPRPTGQRHCINSVSLKFHPKDSGKADGA</sequence>
<accession>A0A1Y1ISP7</accession>
<evidence type="ECO:0000256" key="5">
    <source>
        <dbReference type="ARBA" id="ARBA00048488"/>
    </source>
</evidence>
<evidence type="ECO:0000259" key="7">
    <source>
        <dbReference type="PROSITE" id="PS51790"/>
    </source>
</evidence>
<dbReference type="GO" id="GO:0033743">
    <property type="term" value="F:peptide-methionine (R)-S-oxide reductase activity"/>
    <property type="evidence" value="ECO:0000318"/>
    <property type="project" value="GO_Central"/>
</dbReference>
<dbReference type="OMA" id="LCVCCKT"/>
<evidence type="ECO:0000256" key="6">
    <source>
        <dbReference type="RuleBase" id="RU365044"/>
    </source>
</evidence>
<feature type="domain" description="MsrB" evidence="7">
    <location>
        <begin position="96"/>
        <end position="218"/>
    </location>
</feature>
<keyword evidence="3 6" id="KW-0862">Zinc</keyword>
<dbReference type="SUPFAM" id="SSF51316">
    <property type="entry name" value="Mss4-like"/>
    <property type="match status" value="1"/>
</dbReference>
<dbReference type="OrthoDB" id="44061at2759"/>
<protein>
    <recommendedName>
        <fullName evidence="6">Peptide-methionine (R)-S-oxide reductase</fullName>
        <ecNumber evidence="6">1.8.4.12</ecNumber>
    </recommendedName>
</protein>
<dbReference type="STRING" id="105231.A0A1Y1ISP7"/>
<evidence type="ECO:0000313" key="8">
    <source>
        <dbReference type="EMBL" id="GAQ91677.1"/>
    </source>
</evidence>
<dbReference type="AlphaFoldDB" id="A0A1Y1ISP7"/>
<dbReference type="PROSITE" id="PS51790">
    <property type="entry name" value="MSRB"/>
    <property type="match status" value="1"/>
</dbReference>
<dbReference type="GO" id="GO:0006979">
    <property type="term" value="P:response to oxidative stress"/>
    <property type="evidence" value="ECO:0007669"/>
    <property type="project" value="InterPro"/>
</dbReference>
<evidence type="ECO:0000256" key="4">
    <source>
        <dbReference type="ARBA" id="ARBA00023002"/>
    </source>
</evidence>
<proteinExistence type="inferred from homology"/>
<dbReference type="GO" id="GO:0046872">
    <property type="term" value="F:metal ion binding"/>
    <property type="evidence" value="ECO:0007669"/>
    <property type="project" value="UniProtKB-KW"/>
</dbReference>
<keyword evidence="2 6" id="KW-0479">Metal-binding</keyword>
<organism evidence="8 9">
    <name type="scientific">Klebsormidium nitens</name>
    <name type="common">Green alga</name>
    <name type="synonym">Ulothrix nitens</name>
    <dbReference type="NCBI Taxonomy" id="105231"/>
    <lineage>
        <taxon>Eukaryota</taxon>
        <taxon>Viridiplantae</taxon>
        <taxon>Streptophyta</taxon>
        <taxon>Klebsormidiophyceae</taxon>
        <taxon>Klebsormidiales</taxon>
        <taxon>Klebsormidiaceae</taxon>
        <taxon>Klebsormidium</taxon>
    </lineage>
</organism>
<dbReference type="Gene3D" id="2.170.150.20">
    <property type="entry name" value="Peptide methionine sulfoxide reductase"/>
    <property type="match status" value="1"/>
</dbReference>
<dbReference type="InterPro" id="IPR011057">
    <property type="entry name" value="Mss4-like_sf"/>
</dbReference>
<dbReference type="InterPro" id="IPR028427">
    <property type="entry name" value="Met_Sox_Rdtase_MsrB"/>
</dbReference>
<evidence type="ECO:0000256" key="3">
    <source>
        <dbReference type="ARBA" id="ARBA00022833"/>
    </source>
</evidence>
<dbReference type="GO" id="GO:0005737">
    <property type="term" value="C:cytoplasm"/>
    <property type="evidence" value="ECO:0000318"/>
    <property type="project" value="GO_Central"/>
</dbReference>
<comment type="similarity">
    <text evidence="1 6">Belongs to the MsrB Met sulfoxide reductase family.</text>
</comment>
<dbReference type="PANTHER" id="PTHR10173:SF52">
    <property type="entry name" value="METHIONINE-R-SULFOXIDE REDUCTASE B1"/>
    <property type="match status" value="1"/>
</dbReference>
<evidence type="ECO:0000256" key="1">
    <source>
        <dbReference type="ARBA" id="ARBA00007174"/>
    </source>
</evidence>
<name>A0A1Y1ISP7_KLENI</name>
<dbReference type="PANTHER" id="PTHR10173">
    <property type="entry name" value="METHIONINE SULFOXIDE REDUCTASE"/>
    <property type="match status" value="1"/>
</dbReference>
<comment type="function">
    <text evidence="6">Catalyzes the reduction of methionine sulfoxide (MetSO) to methionine in proteins. Plays a protective role against oxidative stress by restoring activity to proteins that have been inactivated by methionine oxidation. MSRB family specifically reduces the MetSO R-enantiomer.</text>
</comment>
<keyword evidence="9" id="KW-1185">Reference proteome</keyword>
<comment type="catalytic activity">
    <reaction evidence="5 6">
        <text>L-methionyl-[protein] + [thioredoxin]-disulfide + H2O = L-methionyl-(R)-S-oxide-[protein] + [thioredoxin]-dithiol</text>
        <dbReference type="Rhea" id="RHEA:24164"/>
        <dbReference type="Rhea" id="RHEA-COMP:10698"/>
        <dbReference type="Rhea" id="RHEA-COMP:10700"/>
        <dbReference type="Rhea" id="RHEA-COMP:12313"/>
        <dbReference type="Rhea" id="RHEA-COMP:12314"/>
        <dbReference type="ChEBI" id="CHEBI:15377"/>
        <dbReference type="ChEBI" id="CHEBI:16044"/>
        <dbReference type="ChEBI" id="CHEBI:29950"/>
        <dbReference type="ChEBI" id="CHEBI:45764"/>
        <dbReference type="ChEBI" id="CHEBI:50058"/>
        <dbReference type="EC" id="1.8.4.12"/>
    </reaction>
</comment>
<dbReference type="GO" id="GO:0030091">
    <property type="term" value="P:protein repair"/>
    <property type="evidence" value="ECO:0007669"/>
    <property type="project" value="InterPro"/>
</dbReference>
<evidence type="ECO:0000313" key="9">
    <source>
        <dbReference type="Proteomes" id="UP000054558"/>
    </source>
</evidence>